<dbReference type="GO" id="GO:0032993">
    <property type="term" value="C:protein-DNA complex"/>
    <property type="evidence" value="ECO:0007669"/>
    <property type="project" value="TreeGrafter"/>
</dbReference>
<evidence type="ECO:0000256" key="2">
    <source>
        <dbReference type="ARBA" id="ARBA00023012"/>
    </source>
</evidence>
<feature type="DNA-binding region" description="OmpR/PhoB-type" evidence="5">
    <location>
        <begin position="133"/>
        <end position="229"/>
    </location>
</feature>
<feature type="domain" description="Response regulatory" evidence="6">
    <location>
        <begin position="7"/>
        <end position="121"/>
    </location>
</feature>
<evidence type="ECO:0000259" key="6">
    <source>
        <dbReference type="PROSITE" id="PS50110"/>
    </source>
</evidence>
<dbReference type="GO" id="GO:0000156">
    <property type="term" value="F:phosphorelay response regulator activity"/>
    <property type="evidence" value="ECO:0007669"/>
    <property type="project" value="TreeGrafter"/>
</dbReference>
<dbReference type="PROSITE" id="PS51755">
    <property type="entry name" value="OMPR_PHOB"/>
    <property type="match status" value="1"/>
</dbReference>
<keyword evidence="3 5" id="KW-0238">DNA-binding</keyword>
<dbReference type="SUPFAM" id="SSF52172">
    <property type="entry name" value="CheY-like"/>
    <property type="match status" value="1"/>
</dbReference>
<dbReference type="GO" id="GO:0006355">
    <property type="term" value="P:regulation of DNA-templated transcription"/>
    <property type="evidence" value="ECO:0007669"/>
    <property type="project" value="InterPro"/>
</dbReference>
<evidence type="ECO:0000256" key="3">
    <source>
        <dbReference type="ARBA" id="ARBA00023125"/>
    </source>
</evidence>
<dbReference type="CDD" id="cd00383">
    <property type="entry name" value="trans_reg_C"/>
    <property type="match status" value="1"/>
</dbReference>
<sequence length="229" mass="26746">MTQERKRILIVDDEEDLCEILQFNLESEGYETDIAYSAEEAMEKDPGSFDLLLLDVMMGKMSGFKMIDTLRKNLKIDVPVIFLTAKSAENDLLTGFNLGADDYISKPYSLKELIARVKVVLRRNKVVRDEIDTKVIQVENMVLDLEKKDLTIINDRVELTKKEFEILKLFFQNQTKVFSREEILRKIWGDDVVVTDRTVDVNITRLRKKIKQYGEYLKNRPGLGYYFEV</sequence>
<protein>
    <submittedName>
        <fullName evidence="8">Response regulator transcription factor</fullName>
    </submittedName>
</protein>
<dbReference type="SMART" id="SM00448">
    <property type="entry name" value="REC"/>
    <property type="match status" value="1"/>
</dbReference>
<dbReference type="SMART" id="SM00862">
    <property type="entry name" value="Trans_reg_C"/>
    <property type="match status" value="1"/>
</dbReference>
<keyword evidence="9" id="KW-1185">Reference proteome</keyword>
<dbReference type="CDD" id="cd17574">
    <property type="entry name" value="REC_OmpR"/>
    <property type="match status" value="1"/>
</dbReference>
<evidence type="ECO:0000259" key="7">
    <source>
        <dbReference type="PROSITE" id="PS51755"/>
    </source>
</evidence>
<dbReference type="Gene3D" id="1.10.10.10">
    <property type="entry name" value="Winged helix-like DNA-binding domain superfamily/Winged helix DNA-binding domain"/>
    <property type="match status" value="1"/>
</dbReference>
<dbReference type="Gene3D" id="3.40.50.2300">
    <property type="match status" value="1"/>
</dbReference>
<evidence type="ECO:0000256" key="4">
    <source>
        <dbReference type="PROSITE-ProRule" id="PRU00169"/>
    </source>
</evidence>
<dbReference type="AlphaFoldDB" id="A0AAE3MDC3"/>
<dbReference type="Proteomes" id="UP001207408">
    <property type="component" value="Unassembled WGS sequence"/>
</dbReference>
<evidence type="ECO:0000256" key="1">
    <source>
        <dbReference type="ARBA" id="ARBA00022553"/>
    </source>
</evidence>
<dbReference type="InterPro" id="IPR036388">
    <property type="entry name" value="WH-like_DNA-bd_sf"/>
</dbReference>
<dbReference type="InterPro" id="IPR001867">
    <property type="entry name" value="OmpR/PhoB-type_DNA-bd"/>
</dbReference>
<keyword evidence="1 4" id="KW-0597">Phosphoprotein</keyword>
<reference evidence="8" key="1">
    <citation type="submission" date="2022-10" db="EMBL/GenBank/DDBJ databases">
        <authorList>
            <person name="Yu W.X."/>
        </authorList>
    </citation>
    <scope>NUCLEOTIDE SEQUENCE</scope>
    <source>
        <strain evidence="8">D04</strain>
    </source>
</reference>
<proteinExistence type="predicted"/>
<dbReference type="Pfam" id="PF00072">
    <property type="entry name" value="Response_reg"/>
    <property type="match status" value="1"/>
</dbReference>
<dbReference type="EMBL" id="JAPDPI010000015">
    <property type="protein sequence ID" value="MCW3805708.1"/>
    <property type="molecule type" value="Genomic_DNA"/>
</dbReference>
<name>A0AAE3MDC3_9BACT</name>
<dbReference type="InterPro" id="IPR039420">
    <property type="entry name" value="WalR-like"/>
</dbReference>
<feature type="domain" description="OmpR/PhoB-type" evidence="7">
    <location>
        <begin position="133"/>
        <end position="229"/>
    </location>
</feature>
<evidence type="ECO:0000313" key="8">
    <source>
        <dbReference type="EMBL" id="MCW3805708.1"/>
    </source>
</evidence>
<evidence type="ECO:0000256" key="5">
    <source>
        <dbReference type="PROSITE-ProRule" id="PRU01091"/>
    </source>
</evidence>
<gene>
    <name evidence="8" type="ORF">OM074_08700</name>
</gene>
<dbReference type="RefSeq" id="WP_301199075.1">
    <property type="nucleotide sequence ID" value="NZ_JAPDPI010000015.1"/>
</dbReference>
<organism evidence="8 9">
    <name type="scientific">Plebeiibacterium marinum</name>
    <dbReference type="NCBI Taxonomy" id="2992111"/>
    <lineage>
        <taxon>Bacteria</taxon>
        <taxon>Pseudomonadati</taxon>
        <taxon>Bacteroidota</taxon>
        <taxon>Bacteroidia</taxon>
        <taxon>Marinilabiliales</taxon>
        <taxon>Marinilabiliaceae</taxon>
        <taxon>Plebeiibacterium</taxon>
    </lineage>
</organism>
<feature type="modified residue" description="4-aspartylphosphate" evidence="4">
    <location>
        <position position="55"/>
    </location>
</feature>
<evidence type="ECO:0000313" key="9">
    <source>
        <dbReference type="Proteomes" id="UP001207408"/>
    </source>
</evidence>
<dbReference type="PANTHER" id="PTHR48111:SF40">
    <property type="entry name" value="PHOSPHATE REGULON TRANSCRIPTIONAL REGULATORY PROTEIN PHOB"/>
    <property type="match status" value="1"/>
</dbReference>
<dbReference type="Gene3D" id="6.10.250.690">
    <property type="match status" value="1"/>
</dbReference>
<dbReference type="GO" id="GO:0000976">
    <property type="term" value="F:transcription cis-regulatory region binding"/>
    <property type="evidence" value="ECO:0007669"/>
    <property type="project" value="TreeGrafter"/>
</dbReference>
<dbReference type="Pfam" id="PF00486">
    <property type="entry name" value="Trans_reg_C"/>
    <property type="match status" value="1"/>
</dbReference>
<dbReference type="GO" id="GO:0005829">
    <property type="term" value="C:cytosol"/>
    <property type="evidence" value="ECO:0007669"/>
    <property type="project" value="TreeGrafter"/>
</dbReference>
<dbReference type="PROSITE" id="PS50110">
    <property type="entry name" value="RESPONSE_REGULATORY"/>
    <property type="match status" value="1"/>
</dbReference>
<dbReference type="InterPro" id="IPR001789">
    <property type="entry name" value="Sig_transdc_resp-reg_receiver"/>
</dbReference>
<comment type="caution">
    <text evidence="8">The sequence shown here is derived from an EMBL/GenBank/DDBJ whole genome shotgun (WGS) entry which is preliminary data.</text>
</comment>
<accession>A0AAE3MDC3</accession>
<dbReference type="InterPro" id="IPR011006">
    <property type="entry name" value="CheY-like_superfamily"/>
</dbReference>
<keyword evidence="2" id="KW-0902">Two-component regulatory system</keyword>
<dbReference type="PANTHER" id="PTHR48111">
    <property type="entry name" value="REGULATOR OF RPOS"/>
    <property type="match status" value="1"/>
</dbReference>